<name>A0A381SZ02_9ZZZZ</name>
<organism evidence="5">
    <name type="scientific">marine metagenome</name>
    <dbReference type="NCBI Taxonomy" id="408172"/>
    <lineage>
        <taxon>unclassified sequences</taxon>
        <taxon>metagenomes</taxon>
        <taxon>ecological metagenomes</taxon>
    </lineage>
</organism>
<keyword evidence="2" id="KW-0378">Hydrolase</keyword>
<dbReference type="GO" id="GO:0004519">
    <property type="term" value="F:endonuclease activity"/>
    <property type="evidence" value="ECO:0007669"/>
    <property type="project" value="InterPro"/>
</dbReference>
<keyword evidence="3" id="KW-0269">Exonuclease</keyword>
<dbReference type="InterPro" id="IPR041796">
    <property type="entry name" value="Mre11_N"/>
</dbReference>
<dbReference type="AlphaFoldDB" id="A0A381SZ02"/>
<feature type="domain" description="Calcineurin-like phosphoesterase" evidence="4">
    <location>
        <begin position="1"/>
        <end position="232"/>
    </location>
</feature>
<dbReference type="InterPro" id="IPR004593">
    <property type="entry name" value="SbcD"/>
</dbReference>
<dbReference type="NCBIfam" id="TIGR00619">
    <property type="entry name" value="sbcd"/>
    <property type="match status" value="1"/>
</dbReference>
<dbReference type="InterPro" id="IPR029052">
    <property type="entry name" value="Metallo-depent_PP-like"/>
</dbReference>
<evidence type="ECO:0000313" key="5">
    <source>
        <dbReference type="EMBL" id="SVA09222.1"/>
    </source>
</evidence>
<dbReference type="InterPro" id="IPR050535">
    <property type="entry name" value="DNA_Repair-Maintenance_Comp"/>
</dbReference>
<dbReference type="PANTHER" id="PTHR30337">
    <property type="entry name" value="COMPONENT OF ATP-DEPENDENT DSDNA EXONUCLEASE"/>
    <property type="match status" value="1"/>
</dbReference>
<gene>
    <name evidence="5" type="ORF">METZ01_LOCUS62076</name>
</gene>
<evidence type="ECO:0000256" key="3">
    <source>
        <dbReference type="ARBA" id="ARBA00022839"/>
    </source>
</evidence>
<dbReference type="GO" id="GO:0008408">
    <property type="term" value="F:3'-5' exonuclease activity"/>
    <property type="evidence" value="ECO:0007669"/>
    <property type="project" value="InterPro"/>
</dbReference>
<dbReference type="PANTHER" id="PTHR30337:SF0">
    <property type="entry name" value="NUCLEASE SBCCD SUBUNIT D"/>
    <property type="match status" value="1"/>
</dbReference>
<dbReference type="GO" id="GO:0006259">
    <property type="term" value="P:DNA metabolic process"/>
    <property type="evidence" value="ECO:0007669"/>
    <property type="project" value="InterPro"/>
</dbReference>
<proteinExistence type="predicted"/>
<sequence length="320" mass="35921">MLVIHTADIHIGVENYSRPDPESRTSSRLQDFLTSFDELVDYAIDEKADLVLVCGDAYKSRNPTQTHQREFVKRISKLAQKGIQVFLLAGNHDSPNVPGPATTLDIFSTLEIENVHVASELKTEVIKTPNGNIQIISLPWIRKGDFMSLSEYNQLSNENLNKAIEEKLIAGLNKEIENLDSSLPSILASHVSVDLAKTSSEKSMTLGKDYILPTKSLANRNLDYVALGHVHRHQVLNDDPPVVYSGSLERIDFGEEKDSKGFCAITISTGIDNRNRIESYKFVEVNARRFKTISIIIEDTDEYPNDKILSEIEKHEIKDA</sequence>
<protein>
    <recommendedName>
        <fullName evidence="4">Calcineurin-like phosphoesterase domain-containing protein</fullName>
    </recommendedName>
</protein>
<reference evidence="5" key="1">
    <citation type="submission" date="2018-05" db="EMBL/GenBank/DDBJ databases">
        <authorList>
            <person name="Lanie J.A."/>
            <person name="Ng W.-L."/>
            <person name="Kazmierczak K.M."/>
            <person name="Andrzejewski T.M."/>
            <person name="Davidsen T.M."/>
            <person name="Wayne K.J."/>
            <person name="Tettelin H."/>
            <person name="Glass J.I."/>
            <person name="Rusch D."/>
            <person name="Podicherti R."/>
            <person name="Tsui H.-C.T."/>
            <person name="Winkler M.E."/>
        </authorList>
    </citation>
    <scope>NUCLEOTIDE SEQUENCE</scope>
</reference>
<keyword evidence="1" id="KW-0540">Nuclease</keyword>
<evidence type="ECO:0000256" key="1">
    <source>
        <dbReference type="ARBA" id="ARBA00022722"/>
    </source>
</evidence>
<evidence type="ECO:0000256" key="2">
    <source>
        <dbReference type="ARBA" id="ARBA00022801"/>
    </source>
</evidence>
<dbReference type="CDD" id="cd00840">
    <property type="entry name" value="MPP_Mre11_N"/>
    <property type="match status" value="1"/>
</dbReference>
<dbReference type="Pfam" id="PF00149">
    <property type="entry name" value="Metallophos"/>
    <property type="match status" value="1"/>
</dbReference>
<evidence type="ECO:0000259" key="4">
    <source>
        <dbReference type="Pfam" id="PF00149"/>
    </source>
</evidence>
<dbReference type="Gene3D" id="3.60.21.10">
    <property type="match status" value="1"/>
</dbReference>
<dbReference type="InterPro" id="IPR004843">
    <property type="entry name" value="Calcineurin-like_PHP"/>
</dbReference>
<accession>A0A381SZ02</accession>
<dbReference type="EMBL" id="UINC01003784">
    <property type="protein sequence ID" value="SVA09222.1"/>
    <property type="molecule type" value="Genomic_DNA"/>
</dbReference>
<feature type="non-terminal residue" evidence="5">
    <location>
        <position position="320"/>
    </location>
</feature>
<dbReference type="SUPFAM" id="SSF56300">
    <property type="entry name" value="Metallo-dependent phosphatases"/>
    <property type="match status" value="1"/>
</dbReference>